<dbReference type="InterPro" id="IPR051043">
    <property type="entry name" value="Sulfatase_Mod_Factor_Kinase"/>
</dbReference>
<dbReference type="SUPFAM" id="SSF56436">
    <property type="entry name" value="C-type lectin-like"/>
    <property type="match status" value="1"/>
</dbReference>
<reference evidence="2 3" key="1">
    <citation type="submission" date="2020-04" db="EMBL/GenBank/DDBJ databases">
        <authorList>
            <person name="De Canck E."/>
        </authorList>
    </citation>
    <scope>NUCLEOTIDE SEQUENCE [LARGE SCALE GENOMIC DNA]</scope>
    <source>
        <strain evidence="2 3">LMG 3431</strain>
    </source>
</reference>
<dbReference type="Gene3D" id="3.90.1580.10">
    <property type="entry name" value="paralog of FGE (formylglycine-generating enzyme)"/>
    <property type="match status" value="1"/>
</dbReference>
<dbReference type="EMBL" id="CADIJX010000006">
    <property type="protein sequence ID" value="CAB3686905.1"/>
    <property type="molecule type" value="Genomic_DNA"/>
</dbReference>
<evidence type="ECO:0000259" key="1">
    <source>
        <dbReference type="Pfam" id="PF03781"/>
    </source>
</evidence>
<organism evidence="2 3">
    <name type="scientific">Achromobacter pestifer</name>
    <dbReference type="NCBI Taxonomy" id="1353889"/>
    <lineage>
        <taxon>Bacteria</taxon>
        <taxon>Pseudomonadati</taxon>
        <taxon>Pseudomonadota</taxon>
        <taxon>Betaproteobacteria</taxon>
        <taxon>Burkholderiales</taxon>
        <taxon>Alcaligenaceae</taxon>
        <taxon>Achromobacter</taxon>
    </lineage>
</organism>
<dbReference type="PANTHER" id="PTHR23150:SF19">
    <property type="entry name" value="FORMYLGLYCINE-GENERATING ENZYME"/>
    <property type="match status" value="1"/>
</dbReference>
<evidence type="ECO:0000313" key="3">
    <source>
        <dbReference type="Proteomes" id="UP000494108"/>
    </source>
</evidence>
<dbReference type="Proteomes" id="UP000494108">
    <property type="component" value="Unassembled WGS sequence"/>
</dbReference>
<protein>
    <recommendedName>
        <fullName evidence="1">Sulfatase-modifying factor enzyme-like domain-containing protein</fullName>
    </recommendedName>
</protein>
<evidence type="ECO:0000313" key="2">
    <source>
        <dbReference type="EMBL" id="CAB3686905.1"/>
    </source>
</evidence>
<accession>A0A6S6ZR15</accession>
<dbReference type="Pfam" id="PF03781">
    <property type="entry name" value="FGE-sulfatase"/>
    <property type="match status" value="1"/>
</dbReference>
<proteinExistence type="predicted"/>
<dbReference type="AlphaFoldDB" id="A0A6S6ZR15"/>
<sequence length="273" mass="29483">MRFLRLLPITVLSVLLTACGPGDRARLALPELTRVAPGELRYLPPGQTLRNGYPETPAPVLARHAHGFAIMTRQVSQAEYAGCVAAGGCKPLDAAQRKASASDRPAVGISWTDAVAYAAWLSARTGQRFRLPTYAEWVYAAGDAYREEALTDFPDRVDPAQRWLAEYELESRRGAGVDVEVRPFGAFGINRAGLKDMAGSVWDWTSDCYVRRELTGALADAVQKDAGANCGIRVAAGRHIAYLPDFIRDPKSGARSVGVPPSNLGLRLVMDAG</sequence>
<dbReference type="GO" id="GO:0120147">
    <property type="term" value="F:formylglycine-generating oxidase activity"/>
    <property type="evidence" value="ECO:0007669"/>
    <property type="project" value="TreeGrafter"/>
</dbReference>
<dbReference type="PROSITE" id="PS51257">
    <property type="entry name" value="PROKAR_LIPOPROTEIN"/>
    <property type="match status" value="1"/>
</dbReference>
<keyword evidence="3" id="KW-1185">Reference proteome</keyword>
<dbReference type="InterPro" id="IPR042095">
    <property type="entry name" value="SUMF_sf"/>
</dbReference>
<dbReference type="InterPro" id="IPR005532">
    <property type="entry name" value="SUMF_dom"/>
</dbReference>
<dbReference type="PANTHER" id="PTHR23150">
    <property type="entry name" value="SULFATASE MODIFYING FACTOR 1, 2"/>
    <property type="match status" value="1"/>
</dbReference>
<dbReference type="InterPro" id="IPR016187">
    <property type="entry name" value="CTDL_fold"/>
</dbReference>
<gene>
    <name evidence="2" type="ORF">LMG3431_04666</name>
</gene>
<name>A0A6S6ZR15_9BURK</name>
<feature type="domain" description="Sulfatase-modifying factor enzyme-like" evidence="1">
    <location>
        <begin position="31"/>
        <end position="269"/>
    </location>
</feature>